<evidence type="ECO:0000313" key="3">
    <source>
        <dbReference type="Proteomes" id="UP000326178"/>
    </source>
</evidence>
<sequence length="81" mass="8829">MTTRCPFSDPQDPVSRVSNIRDQGPVASPGRWRQPARELNRLLCGPGSNGRLQAGSVVARAPARPRWWTPGRPASCVLPLV</sequence>
<dbReference type="AlphaFoldDB" id="A0A5J6F6K3"/>
<dbReference type="KEGG" id="snk:CP967_07235"/>
<evidence type="ECO:0000256" key="1">
    <source>
        <dbReference type="SAM" id="MobiDB-lite"/>
    </source>
</evidence>
<accession>A0A5J6F6K3</accession>
<reference evidence="2 3" key="1">
    <citation type="submission" date="2017-09" db="EMBL/GenBank/DDBJ databases">
        <authorList>
            <person name="Lee N."/>
            <person name="Cho B.-K."/>
        </authorList>
    </citation>
    <scope>NUCLEOTIDE SEQUENCE [LARGE SCALE GENOMIC DNA]</scope>
    <source>
        <strain evidence="2 3">ATCC 12769</strain>
    </source>
</reference>
<name>A0A5J6F6K3_9ACTN</name>
<protein>
    <submittedName>
        <fullName evidence="2">Uncharacterized protein</fullName>
    </submittedName>
</protein>
<dbReference type="Proteomes" id="UP000326178">
    <property type="component" value="Chromosome"/>
</dbReference>
<proteinExistence type="predicted"/>
<feature type="region of interest" description="Disordered" evidence="1">
    <location>
        <begin position="1"/>
        <end position="32"/>
    </location>
</feature>
<dbReference type="EMBL" id="CP023702">
    <property type="protein sequence ID" value="QEU71782.1"/>
    <property type="molecule type" value="Genomic_DNA"/>
</dbReference>
<keyword evidence="3" id="KW-1185">Reference proteome</keyword>
<evidence type="ECO:0000313" key="2">
    <source>
        <dbReference type="EMBL" id="QEU71782.1"/>
    </source>
</evidence>
<dbReference type="OrthoDB" id="4336782at2"/>
<organism evidence="2 3">
    <name type="scientific">Streptomyces nitrosporeus</name>
    <dbReference type="NCBI Taxonomy" id="28894"/>
    <lineage>
        <taxon>Bacteria</taxon>
        <taxon>Bacillati</taxon>
        <taxon>Actinomycetota</taxon>
        <taxon>Actinomycetes</taxon>
        <taxon>Kitasatosporales</taxon>
        <taxon>Streptomycetaceae</taxon>
        <taxon>Streptomyces</taxon>
    </lineage>
</organism>
<gene>
    <name evidence="2" type="ORF">CP967_07235</name>
</gene>